<dbReference type="PROSITE" id="PS50975">
    <property type="entry name" value="ATP_GRASP"/>
    <property type="match status" value="1"/>
</dbReference>
<dbReference type="Pfam" id="PF13607">
    <property type="entry name" value="Succ_CoA_lig"/>
    <property type="match status" value="1"/>
</dbReference>
<evidence type="ECO:0000256" key="3">
    <source>
        <dbReference type="PROSITE-ProRule" id="PRU00409"/>
    </source>
</evidence>
<protein>
    <submittedName>
        <fullName evidence="5">Acetyl coenzyme A synthetase (ADP forming), alpha domain protein</fullName>
    </submittedName>
</protein>
<dbReference type="InterPro" id="IPR016102">
    <property type="entry name" value="Succinyl-CoA_synth-like"/>
</dbReference>
<dbReference type="RefSeq" id="WP_244446744.1">
    <property type="nucleotide sequence ID" value="NZ_HG938354.1"/>
</dbReference>
<dbReference type="Proteomes" id="UP000028181">
    <property type="component" value="Plasmid pHAMBI540a"/>
</dbReference>
<feature type="domain" description="ATP-grasp" evidence="4">
    <location>
        <begin position="505"/>
        <end position="558"/>
    </location>
</feature>
<dbReference type="GO" id="GO:0006099">
    <property type="term" value="P:tricarboxylic acid cycle"/>
    <property type="evidence" value="ECO:0007669"/>
    <property type="project" value="UniProtKB-KW"/>
</dbReference>
<dbReference type="Gene3D" id="3.30.470.20">
    <property type="entry name" value="ATP-grasp fold, B domain"/>
    <property type="match status" value="1"/>
</dbReference>
<dbReference type="SUPFAM" id="SSF52210">
    <property type="entry name" value="Succinyl-CoA synthetase domains"/>
    <property type="match status" value="2"/>
</dbReference>
<dbReference type="PATRIC" id="fig|1028800.3.peg.4694"/>
<dbReference type="FunFam" id="3.30.1490.20:FF:000020">
    <property type="entry name" value="Protein lysine acetyltransferase"/>
    <property type="match status" value="1"/>
</dbReference>
<name>A0A068SY68_NEOGA</name>
<dbReference type="GeneID" id="24260954"/>
<reference evidence="6" key="1">
    <citation type="journal article" date="2014" name="BMC Genomics">
        <title>Genome sequencing of two Neorhizobium galegae strains reveals a noeT gene responsible for the unusual acetylation of the nodulation factors.</title>
        <authorList>
            <person name="Osterman J."/>
            <person name="Marsh J."/>
            <person name="Laine P.K."/>
            <person name="Zeng Z."/>
            <person name="Alatalo E."/>
            <person name="Sullivan J.T."/>
            <person name="Young J.P."/>
            <person name="Thomas-Oates J."/>
            <person name="Paulin L."/>
            <person name="Lindstrom K."/>
        </authorList>
    </citation>
    <scope>NUCLEOTIDE SEQUENCE [LARGE SCALE GENOMIC DNA]</scope>
    <source>
        <strain evidence="6">HAMBI 540</strain>
    </source>
</reference>
<dbReference type="InterPro" id="IPR036291">
    <property type="entry name" value="NAD(P)-bd_dom_sf"/>
</dbReference>
<evidence type="ECO:0000256" key="1">
    <source>
        <dbReference type="ARBA" id="ARBA00022532"/>
    </source>
</evidence>
<geneLocation type="plasmid" evidence="6">
    <name>II</name>
</geneLocation>
<sequence length="713" mass="75336">MADTMTTAPKTLDPAKPFDLDRLLRPRSIAIVGASPDPASIGGGVLANLELFKYAGDLHLVSRSRGEINGRPCVKTIGDLPKGVDVVILIVPQVAIRDSVLACVERDVAGVIVYSSGFAEAGEEGRQQQNELAEICRKAGMAMLGPNCMGYTNYVDGIPLTFEPVDLRGVGERSRVAIVAQSGATAANIRFAMHSREIAVSYVIATGNEAVIAAEDLVGWLIEDKDNAVVAVYVEQIKNPQKFLAVARRARELGKPIVMLHPGSSERGKQAAQSHTGALAGDHALMQAAVRNEAVALVETTDELFDVTAILARYPSPPPGEAGIVTNSGAIRGLCFDFCERVGLPIATLSEEVHAELTTQVPPYVHVDNPFDIGTTGFSNPGIFGTSTASMLKDPNVGIVFLSHAGGSPPMQIKKSDAIIPVAATATKPVILNIVGDDYPLDPTFMKAVRDSGIPFFRSPERAMRAMAVVMNYAAALAATNDRAPEGERIGKLPPSGLVVEYEGKRILTDLGIHIPKGALAKSADEAATIAADVGYPVVMKAQAAELAHKSDAGGVIVNIADEAALRAAHEKMYASIAKHKPGLKLDGVLIEGMARQGLEMVVGAKRDPQWGPVVLVGLGGVWIEALADARLLPADISRERAIAEIHKLKASKLLGAFRGQPARDVEAIADVVVKLGALMRSEPQIVEVDINPLVVYGEGDGALALDALFVVR</sequence>
<dbReference type="AlphaFoldDB" id="A0A068SY68"/>
<evidence type="ECO:0000256" key="2">
    <source>
        <dbReference type="ARBA" id="ARBA00060888"/>
    </source>
</evidence>
<proteinExistence type="inferred from homology"/>
<dbReference type="SMART" id="SM00881">
    <property type="entry name" value="CoA_binding"/>
    <property type="match status" value="1"/>
</dbReference>
<dbReference type="GO" id="GO:0005524">
    <property type="term" value="F:ATP binding"/>
    <property type="evidence" value="ECO:0007669"/>
    <property type="project" value="UniProtKB-UniRule"/>
</dbReference>
<evidence type="ECO:0000313" key="5">
    <source>
        <dbReference type="EMBL" id="CDN50766.1"/>
    </source>
</evidence>
<dbReference type="Gene3D" id="3.30.1490.20">
    <property type="entry name" value="ATP-grasp fold, A domain"/>
    <property type="match status" value="1"/>
</dbReference>
<dbReference type="eggNOG" id="COG0045">
    <property type="taxonomic scope" value="Bacteria"/>
</dbReference>
<dbReference type="EMBL" id="HG938354">
    <property type="protein sequence ID" value="CDN50766.1"/>
    <property type="molecule type" value="Genomic_DNA"/>
</dbReference>
<dbReference type="PANTHER" id="PTHR42793:SF1">
    <property type="entry name" value="PEPTIDYL-LYSINE N-ACETYLTRANSFERASE PATZ"/>
    <property type="match status" value="1"/>
</dbReference>
<dbReference type="eggNOG" id="COG1042">
    <property type="taxonomic scope" value="Bacteria"/>
</dbReference>
<dbReference type="KEGG" id="ngg:RG540_PA00870"/>
<gene>
    <name evidence="5" type="ORF">RG540_PA00870</name>
</gene>
<dbReference type="InterPro" id="IPR032875">
    <property type="entry name" value="Succ_CoA_lig_flav_dom"/>
</dbReference>
<keyword evidence="3" id="KW-0067">ATP-binding</keyword>
<dbReference type="SUPFAM" id="SSF51735">
    <property type="entry name" value="NAD(P)-binding Rossmann-fold domains"/>
    <property type="match status" value="1"/>
</dbReference>
<evidence type="ECO:0000259" key="4">
    <source>
        <dbReference type="PROSITE" id="PS50975"/>
    </source>
</evidence>
<keyword evidence="5" id="KW-0614">Plasmid</keyword>
<dbReference type="InterPro" id="IPR011761">
    <property type="entry name" value="ATP-grasp"/>
</dbReference>
<comment type="similarity">
    <text evidence="2">In the N-terminal section; belongs to the acetate CoA ligase alpha subunit family.</text>
</comment>
<dbReference type="PANTHER" id="PTHR42793">
    <property type="entry name" value="COA BINDING DOMAIN CONTAINING PROTEIN"/>
    <property type="match status" value="1"/>
</dbReference>
<dbReference type="InterPro" id="IPR003781">
    <property type="entry name" value="CoA-bd"/>
</dbReference>
<dbReference type="Gene3D" id="3.40.50.261">
    <property type="entry name" value="Succinyl-CoA synthetase domains"/>
    <property type="match status" value="2"/>
</dbReference>
<dbReference type="Gene3D" id="3.40.50.720">
    <property type="entry name" value="NAD(P)-binding Rossmann-like Domain"/>
    <property type="match status" value="1"/>
</dbReference>
<evidence type="ECO:0000313" key="6">
    <source>
        <dbReference type="Proteomes" id="UP000028181"/>
    </source>
</evidence>
<dbReference type="InterPro" id="IPR013815">
    <property type="entry name" value="ATP_grasp_subdomain_1"/>
</dbReference>
<dbReference type="HOGENOM" id="CLU_007415_3_1_5"/>
<keyword evidence="1" id="KW-0816">Tricarboxylic acid cycle</keyword>
<accession>A0A068SY68</accession>
<dbReference type="SUPFAM" id="SSF56059">
    <property type="entry name" value="Glutathione synthetase ATP-binding domain-like"/>
    <property type="match status" value="1"/>
</dbReference>
<dbReference type="Pfam" id="PF13549">
    <property type="entry name" value="ATP-grasp_5"/>
    <property type="match status" value="1"/>
</dbReference>
<dbReference type="Pfam" id="PF13380">
    <property type="entry name" value="CoA_binding_2"/>
    <property type="match status" value="1"/>
</dbReference>
<dbReference type="GO" id="GO:0046872">
    <property type="term" value="F:metal ion binding"/>
    <property type="evidence" value="ECO:0007669"/>
    <property type="project" value="InterPro"/>
</dbReference>
<organism evidence="5 6">
    <name type="scientific">Neorhizobium galegae bv. orientalis str. HAMBI 540</name>
    <dbReference type="NCBI Taxonomy" id="1028800"/>
    <lineage>
        <taxon>Bacteria</taxon>
        <taxon>Pseudomonadati</taxon>
        <taxon>Pseudomonadota</taxon>
        <taxon>Alphaproteobacteria</taxon>
        <taxon>Hyphomicrobiales</taxon>
        <taxon>Rhizobiaceae</taxon>
        <taxon>Rhizobium/Agrobacterium group</taxon>
        <taxon>Neorhizobium</taxon>
    </lineage>
</organism>
<keyword evidence="6" id="KW-1185">Reference proteome</keyword>
<keyword evidence="3" id="KW-0547">Nucleotide-binding</keyword>